<dbReference type="Gene3D" id="3.80.10.10">
    <property type="entry name" value="Ribonuclease Inhibitor"/>
    <property type="match status" value="1"/>
</dbReference>
<evidence type="ECO:0000313" key="1">
    <source>
        <dbReference type="EMBL" id="CAD6341905.1"/>
    </source>
</evidence>
<sequence length="85" mass="9547">MRDMGEKRRHGHGHCHGHLVGFVVGGVGHAEHEEKRMELKKLDMSSMSMDTLPHLTTPLGNITTLDLSNNNLQKVDSKDWDTNLC</sequence>
<dbReference type="OrthoDB" id="1668230at2759"/>
<reference evidence="1" key="1">
    <citation type="submission" date="2020-10" db="EMBL/GenBank/DDBJ databases">
        <authorList>
            <person name="Han B."/>
            <person name="Lu T."/>
            <person name="Zhao Q."/>
            <person name="Huang X."/>
            <person name="Zhao Y."/>
        </authorList>
    </citation>
    <scope>NUCLEOTIDE SEQUENCE</scope>
</reference>
<dbReference type="AlphaFoldDB" id="A0A811SKZ4"/>
<dbReference type="SUPFAM" id="SSF52058">
    <property type="entry name" value="L domain-like"/>
    <property type="match status" value="1"/>
</dbReference>
<gene>
    <name evidence="1" type="ORF">NCGR_LOCUS66003</name>
</gene>
<comment type="caution">
    <text evidence="1">The sequence shown here is derived from an EMBL/GenBank/DDBJ whole genome shotgun (WGS) entry which is preliminary data.</text>
</comment>
<evidence type="ECO:0000313" key="2">
    <source>
        <dbReference type="Proteomes" id="UP000604825"/>
    </source>
</evidence>
<proteinExistence type="predicted"/>
<dbReference type="EMBL" id="CAJGYO010000341">
    <property type="protein sequence ID" value="CAD6341905.1"/>
    <property type="molecule type" value="Genomic_DNA"/>
</dbReference>
<accession>A0A811SKZ4</accession>
<name>A0A811SKZ4_9POAL</name>
<organism evidence="1 2">
    <name type="scientific">Miscanthus lutarioriparius</name>
    <dbReference type="NCBI Taxonomy" id="422564"/>
    <lineage>
        <taxon>Eukaryota</taxon>
        <taxon>Viridiplantae</taxon>
        <taxon>Streptophyta</taxon>
        <taxon>Embryophyta</taxon>
        <taxon>Tracheophyta</taxon>
        <taxon>Spermatophyta</taxon>
        <taxon>Magnoliopsida</taxon>
        <taxon>Liliopsida</taxon>
        <taxon>Poales</taxon>
        <taxon>Poaceae</taxon>
        <taxon>PACMAD clade</taxon>
        <taxon>Panicoideae</taxon>
        <taxon>Andropogonodae</taxon>
        <taxon>Andropogoneae</taxon>
        <taxon>Saccharinae</taxon>
        <taxon>Miscanthus</taxon>
    </lineage>
</organism>
<dbReference type="Proteomes" id="UP000604825">
    <property type="component" value="Unassembled WGS sequence"/>
</dbReference>
<keyword evidence="2" id="KW-1185">Reference proteome</keyword>
<dbReference type="InterPro" id="IPR032675">
    <property type="entry name" value="LRR_dom_sf"/>
</dbReference>
<protein>
    <submittedName>
        <fullName evidence="1">Uncharacterized protein</fullName>
    </submittedName>
</protein>